<evidence type="ECO:0000256" key="3">
    <source>
        <dbReference type="SAM" id="SignalP"/>
    </source>
</evidence>
<dbReference type="Proteomes" id="UP000631576">
    <property type="component" value="Unassembled WGS sequence"/>
</dbReference>
<dbReference type="EMBL" id="JACOPE010000001">
    <property type="protein sequence ID" value="MBC5683888.1"/>
    <property type="molecule type" value="Genomic_DNA"/>
</dbReference>
<feature type="signal peptide" evidence="3">
    <location>
        <begin position="1"/>
        <end position="19"/>
    </location>
</feature>
<dbReference type="Pfam" id="PF13407">
    <property type="entry name" value="Peripla_BP_4"/>
    <property type="match status" value="1"/>
</dbReference>
<feature type="domain" description="Periplasmic binding protein" evidence="4">
    <location>
        <begin position="45"/>
        <end position="340"/>
    </location>
</feature>
<dbReference type="InterPro" id="IPR025997">
    <property type="entry name" value="SBP_2_dom"/>
</dbReference>
<evidence type="ECO:0000259" key="4">
    <source>
        <dbReference type="Pfam" id="PF13407"/>
    </source>
</evidence>
<comment type="similarity">
    <text evidence="2">Belongs to the bacterial solute-binding protein 2 family.</text>
</comment>
<comment type="caution">
    <text evidence="5">The sequence shown here is derived from an EMBL/GenBank/DDBJ whole genome shotgun (WGS) entry which is preliminary data.</text>
</comment>
<dbReference type="PANTHER" id="PTHR30036:SF7">
    <property type="entry name" value="ABC TRANSPORTER PERIPLASMIC-BINDING PROTEIN YPHF"/>
    <property type="match status" value="1"/>
</dbReference>
<evidence type="ECO:0000313" key="5">
    <source>
        <dbReference type="EMBL" id="MBC5683888.1"/>
    </source>
</evidence>
<dbReference type="Gene3D" id="3.40.50.2300">
    <property type="match status" value="2"/>
</dbReference>
<dbReference type="InterPro" id="IPR028082">
    <property type="entry name" value="Peripla_BP_I"/>
</dbReference>
<dbReference type="SUPFAM" id="SSF53822">
    <property type="entry name" value="Periplasmic binding protein-like I"/>
    <property type="match status" value="1"/>
</dbReference>
<accession>A0ABR7G8W7</accession>
<keyword evidence="3" id="KW-0732">Signal</keyword>
<dbReference type="PANTHER" id="PTHR30036">
    <property type="entry name" value="D-XYLOSE-BINDING PERIPLASMIC PROTEIN"/>
    <property type="match status" value="1"/>
</dbReference>
<evidence type="ECO:0000313" key="6">
    <source>
        <dbReference type="Proteomes" id="UP000631576"/>
    </source>
</evidence>
<comment type="subcellular location">
    <subcellularLocation>
        <location evidence="1">Cell envelope</location>
    </subcellularLocation>
</comment>
<dbReference type="RefSeq" id="WP_186865175.1">
    <property type="nucleotide sequence ID" value="NZ_JACOPE010000001.1"/>
</dbReference>
<organism evidence="5 6">
    <name type="scientific">Ruminococcus hominis</name>
    <dbReference type="NCBI Taxonomy" id="2763065"/>
    <lineage>
        <taxon>Bacteria</taxon>
        <taxon>Bacillati</taxon>
        <taxon>Bacillota</taxon>
        <taxon>Clostridia</taxon>
        <taxon>Eubacteriales</taxon>
        <taxon>Oscillospiraceae</taxon>
        <taxon>Ruminococcus</taxon>
    </lineage>
</organism>
<evidence type="ECO:0000256" key="1">
    <source>
        <dbReference type="ARBA" id="ARBA00004196"/>
    </source>
</evidence>
<reference evidence="5 6" key="1">
    <citation type="submission" date="2020-08" db="EMBL/GenBank/DDBJ databases">
        <title>Genome public.</title>
        <authorList>
            <person name="Liu C."/>
            <person name="Sun Q."/>
        </authorList>
    </citation>
    <scope>NUCLEOTIDE SEQUENCE [LARGE SCALE GENOMIC DNA]</scope>
    <source>
        <strain evidence="5 6">NSJ-13</strain>
    </source>
</reference>
<protein>
    <submittedName>
        <fullName evidence="5">Substrate-binding domain-containing protein</fullName>
    </submittedName>
</protein>
<proteinExistence type="inferred from homology"/>
<sequence>MKKKILATLLAGVMVLSLAACGSSSDSGKDSSDDTAKSDNGSTHIYVLTAAEDHGWTGSVATFAKEKVEEINGDGNYSAEVITSADASEQITKIEDIVASGEDDIAVVVQPMDDTVQSAIQQLVDADIPFVEFDRIIDAVAPSAVSNVKGDNQGIGAGAAAYFVEQGMKPGDKVYVYEGDTSSVTTLRDSGFTDYLTGELEFGGSKIADDAKWTEDDLKAITYSGAMNWSRSDTKESFESLMGDASNADIKWIYAQDDELTMGILEALNGGGISDSTKDTFYANKPVITGCGGLDELYEVLRGNSYQDIAGKLGGIMSVTYSPSMIQTAIQDMVDYLDGKDVEQDHVIECEDVTSDNVADYPSF</sequence>
<evidence type="ECO:0000256" key="2">
    <source>
        <dbReference type="ARBA" id="ARBA00007639"/>
    </source>
</evidence>
<dbReference type="PROSITE" id="PS51257">
    <property type="entry name" value="PROKAR_LIPOPROTEIN"/>
    <property type="match status" value="1"/>
</dbReference>
<keyword evidence="6" id="KW-1185">Reference proteome</keyword>
<name>A0ABR7G8W7_9FIRM</name>
<dbReference type="InterPro" id="IPR050555">
    <property type="entry name" value="Bact_Solute-Bind_Prot2"/>
</dbReference>
<feature type="chain" id="PRO_5047210321" evidence="3">
    <location>
        <begin position="20"/>
        <end position="364"/>
    </location>
</feature>
<gene>
    <name evidence="5" type="ORF">H8S40_09965</name>
</gene>